<dbReference type="AlphaFoldDB" id="A0A1K1PLE0"/>
<name>A0A1K1PLE0_9BACT</name>
<dbReference type="EMBL" id="FPIZ01000005">
    <property type="protein sequence ID" value="SFW48297.1"/>
    <property type="molecule type" value="Genomic_DNA"/>
</dbReference>
<protein>
    <submittedName>
        <fullName evidence="1">Uncharacterized protein</fullName>
    </submittedName>
</protein>
<accession>A0A1K1PLE0</accession>
<evidence type="ECO:0000313" key="1">
    <source>
        <dbReference type="EMBL" id="SFW48297.1"/>
    </source>
</evidence>
<gene>
    <name evidence="1" type="ORF">SAMN05661012_02076</name>
</gene>
<sequence>MRNPVLFYDKNMFDALYGGVELVADGLWTGTESEGDFCHREIFHSMHIKDFFHAFGQAIHGLQELLLGFLEVELFVSGVRLVIFGYLAEGIDMFLIEVFIAHRVEEAMFKGGAEVGKDGGNGGEGAVFFPEMYKYRLDRVLCSGRVAGDPAGVGEEVLPVELEELTESVFIT</sequence>
<dbReference type="Proteomes" id="UP000183788">
    <property type="component" value="Unassembled WGS sequence"/>
</dbReference>
<reference evidence="1 2" key="1">
    <citation type="submission" date="2016-11" db="EMBL/GenBank/DDBJ databases">
        <authorList>
            <person name="Jaros S."/>
            <person name="Januszkiewicz K."/>
            <person name="Wedrychowicz H."/>
        </authorList>
    </citation>
    <scope>NUCLEOTIDE SEQUENCE [LARGE SCALE GENOMIC DNA]</scope>
    <source>
        <strain evidence="1 2">DSM 784</strain>
    </source>
</reference>
<proteinExistence type="predicted"/>
<organism evidence="1 2">
    <name type="scientific">Chitinophaga sancti</name>
    <dbReference type="NCBI Taxonomy" id="1004"/>
    <lineage>
        <taxon>Bacteria</taxon>
        <taxon>Pseudomonadati</taxon>
        <taxon>Bacteroidota</taxon>
        <taxon>Chitinophagia</taxon>
        <taxon>Chitinophagales</taxon>
        <taxon>Chitinophagaceae</taxon>
        <taxon>Chitinophaga</taxon>
    </lineage>
</organism>
<evidence type="ECO:0000313" key="2">
    <source>
        <dbReference type="Proteomes" id="UP000183788"/>
    </source>
</evidence>